<reference evidence="1" key="1">
    <citation type="submission" date="2020-03" db="EMBL/GenBank/DDBJ databases">
        <title>A high-quality chromosome-level genome assembly of a woody plant with both climbing and erect habits, Rhamnella rubrinervis.</title>
        <authorList>
            <person name="Lu Z."/>
            <person name="Yang Y."/>
            <person name="Zhu X."/>
            <person name="Sun Y."/>
        </authorList>
    </citation>
    <scope>NUCLEOTIDE SEQUENCE</scope>
    <source>
        <strain evidence="1">BYM</strain>
        <tissue evidence="1">Leaf</tissue>
    </source>
</reference>
<gene>
    <name evidence="1" type="ORF">FNV43_RR19089</name>
</gene>
<dbReference type="EMBL" id="VOIH02000008">
    <property type="protein sequence ID" value="KAF3440803.1"/>
    <property type="molecule type" value="Genomic_DNA"/>
</dbReference>
<accession>A0A8K0GWX3</accession>
<sequence>MVIPEERGGLHWCFPQLETHHQGDRQDSLTFWKVDIPYLHQAVENWIDLKKLTRLGRTLQRPQAFSAWMTKWMTHAKWVINAFVSIWITVTIDKTALLLQEDLYYPHPLVQDILWASLHKGAKYALLLGERSKFRGLQVASSRKSMIIYGLLQMA</sequence>
<dbReference type="AlphaFoldDB" id="A0A8K0GWX3"/>
<evidence type="ECO:0000313" key="1">
    <source>
        <dbReference type="EMBL" id="KAF3440803.1"/>
    </source>
</evidence>
<protein>
    <submittedName>
        <fullName evidence="1">Uncharacterized protein</fullName>
    </submittedName>
</protein>
<dbReference type="Proteomes" id="UP000796880">
    <property type="component" value="Unassembled WGS sequence"/>
</dbReference>
<evidence type="ECO:0000313" key="2">
    <source>
        <dbReference type="Proteomes" id="UP000796880"/>
    </source>
</evidence>
<keyword evidence="2" id="KW-1185">Reference proteome</keyword>
<comment type="caution">
    <text evidence="1">The sequence shown here is derived from an EMBL/GenBank/DDBJ whole genome shotgun (WGS) entry which is preliminary data.</text>
</comment>
<organism evidence="1 2">
    <name type="scientific">Rhamnella rubrinervis</name>
    <dbReference type="NCBI Taxonomy" id="2594499"/>
    <lineage>
        <taxon>Eukaryota</taxon>
        <taxon>Viridiplantae</taxon>
        <taxon>Streptophyta</taxon>
        <taxon>Embryophyta</taxon>
        <taxon>Tracheophyta</taxon>
        <taxon>Spermatophyta</taxon>
        <taxon>Magnoliopsida</taxon>
        <taxon>eudicotyledons</taxon>
        <taxon>Gunneridae</taxon>
        <taxon>Pentapetalae</taxon>
        <taxon>rosids</taxon>
        <taxon>fabids</taxon>
        <taxon>Rosales</taxon>
        <taxon>Rhamnaceae</taxon>
        <taxon>rhamnoid group</taxon>
        <taxon>Rhamneae</taxon>
        <taxon>Rhamnella</taxon>
    </lineage>
</organism>
<name>A0A8K0GWX3_9ROSA</name>
<proteinExistence type="predicted"/>